<dbReference type="SMART" id="SM01415">
    <property type="entry name" value="DUF106"/>
    <property type="match status" value="1"/>
</dbReference>
<dbReference type="Proteomes" id="UP001596414">
    <property type="component" value="Unassembled WGS sequence"/>
</dbReference>
<keyword evidence="4 5" id="KW-0472">Membrane</keyword>
<evidence type="ECO:0000256" key="1">
    <source>
        <dbReference type="ARBA" id="ARBA00004141"/>
    </source>
</evidence>
<dbReference type="EMBL" id="JBHSZQ010000049">
    <property type="protein sequence ID" value="MFC7127195.1"/>
    <property type="molecule type" value="Genomic_DNA"/>
</dbReference>
<gene>
    <name evidence="6" type="ORF">ACFQJ7_14400</name>
</gene>
<dbReference type="Pfam" id="PF01956">
    <property type="entry name" value="EMC3_TMCO1"/>
    <property type="match status" value="1"/>
</dbReference>
<evidence type="ECO:0000313" key="6">
    <source>
        <dbReference type="EMBL" id="MFC7127195.1"/>
    </source>
</evidence>
<dbReference type="InterPro" id="IPR038978">
    <property type="entry name" value="MJ0935"/>
</dbReference>
<dbReference type="PANTHER" id="PTHR42198:SF1">
    <property type="entry name" value="INTEGRAL MEMBRANE PROTEIN"/>
    <property type="match status" value="1"/>
</dbReference>
<feature type="transmembrane region" description="Helical" evidence="5">
    <location>
        <begin position="276"/>
        <end position="296"/>
    </location>
</feature>
<evidence type="ECO:0000256" key="2">
    <source>
        <dbReference type="ARBA" id="ARBA00022692"/>
    </source>
</evidence>
<sequence>MSVEQLEILLSDPATQEAVAVVFERSEGGSKEVNWSDVSDELTDSQWGKLLEKEVLVGAGTGFALAEPERVYEQLTDADEIDDRDLSAFEPAPGPSDESDLLDDFELPEVEPVEWSTWDKAAGGFALLLFTGYWSTSIRDAIASVENVVVDSALGAVPFYLVVLLLATVTGFYSTWLQRRLVDQDKLQQYRDRMEKLSEYRQMAKESDDEEAIKQLQEKQREAAGSQIGMMKLQFRSTVWIMLLTIPIFLWLRWKVRGGHLGADKGELILPLAGDVTWTQSLAGPMATWIVWYFVCSMASRQIIQKLSEFWFERSG</sequence>
<keyword evidence="3 5" id="KW-1133">Transmembrane helix</keyword>
<protein>
    <submittedName>
        <fullName evidence="6">DUF106 domain-containing protein</fullName>
    </submittedName>
</protein>
<reference evidence="6 7" key="1">
    <citation type="journal article" date="2014" name="Int. J. Syst. Evol. Microbiol.">
        <title>Complete genome sequence of Corynebacterium casei LMG S-19264T (=DSM 44701T), isolated from a smear-ripened cheese.</title>
        <authorList>
            <consortium name="US DOE Joint Genome Institute (JGI-PGF)"/>
            <person name="Walter F."/>
            <person name="Albersmeier A."/>
            <person name="Kalinowski J."/>
            <person name="Ruckert C."/>
        </authorList>
    </citation>
    <scope>NUCLEOTIDE SEQUENCE [LARGE SCALE GENOMIC DNA]</scope>
    <source>
        <strain evidence="6 7">CGMCC 4.7215</strain>
    </source>
</reference>
<comment type="subcellular location">
    <subcellularLocation>
        <location evidence="1">Membrane</location>
        <topology evidence="1">Multi-pass membrane protein</topology>
    </subcellularLocation>
</comment>
<keyword evidence="2 5" id="KW-0812">Transmembrane</keyword>
<organism evidence="6 7">
    <name type="scientific">Halovenus rubra</name>
    <dbReference type="NCBI Taxonomy" id="869890"/>
    <lineage>
        <taxon>Archaea</taxon>
        <taxon>Methanobacteriati</taxon>
        <taxon>Methanobacteriota</taxon>
        <taxon>Stenosarchaea group</taxon>
        <taxon>Halobacteria</taxon>
        <taxon>Halobacteriales</taxon>
        <taxon>Haloarculaceae</taxon>
        <taxon>Halovenus</taxon>
    </lineage>
</organism>
<dbReference type="PANTHER" id="PTHR42198">
    <property type="entry name" value="INTEGRAL MEMBRANE PROTEIN"/>
    <property type="match status" value="1"/>
</dbReference>
<evidence type="ECO:0000256" key="4">
    <source>
        <dbReference type="ARBA" id="ARBA00023136"/>
    </source>
</evidence>
<evidence type="ECO:0000313" key="7">
    <source>
        <dbReference type="Proteomes" id="UP001596414"/>
    </source>
</evidence>
<feature type="transmembrane region" description="Helical" evidence="5">
    <location>
        <begin position="157"/>
        <end position="177"/>
    </location>
</feature>
<evidence type="ECO:0000256" key="3">
    <source>
        <dbReference type="ARBA" id="ARBA00022989"/>
    </source>
</evidence>
<dbReference type="InterPro" id="IPR002809">
    <property type="entry name" value="EMC3/TMCO1"/>
</dbReference>
<comment type="caution">
    <text evidence="6">The sequence shown here is derived from an EMBL/GenBank/DDBJ whole genome shotgun (WGS) entry which is preliminary data.</text>
</comment>
<dbReference type="GO" id="GO:0016020">
    <property type="term" value="C:membrane"/>
    <property type="evidence" value="ECO:0007669"/>
    <property type="project" value="UniProtKB-SubCell"/>
</dbReference>
<name>A0ABD5XDE2_9EURY</name>
<dbReference type="AlphaFoldDB" id="A0ABD5XDE2"/>
<evidence type="ECO:0000256" key="5">
    <source>
        <dbReference type="SAM" id="Phobius"/>
    </source>
</evidence>
<feature type="transmembrane region" description="Helical" evidence="5">
    <location>
        <begin position="238"/>
        <end position="256"/>
    </location>
</feature>
<proteinExistence type="predicted"/>
<dbReference type="RefSeq" id="WP_267636669.1">
    <property type="nucleotide sequence ID" value="NZ_JAODIY010000005.1"/>
</dbReference>
<accession>A0ABD5XDE2</accession>